<dbReference type="HAMAP" id="MF_01820">
    <property type="entry name" value="GTPase_RsgA"/>
    <property type="match status" value="1"/>
</dbReference>
<feature type="binding site" evidence="10">
    <location>
        <position position="280"/>
    </location>
    <ligand>
        <name>Zn(2+)</name>
        <dbReference type="ChEBI" id="CHEBI:29105"/>
    </ligand>
</feature>
<dbReference type="RefSeq" id="WP_008027174.1">
    <property type="nucleotide sequence ID" value="NZ_ACYY01000001.1"/>
</dbReference>
<comment type="function">
    <text evidence="10">One of several proteins that assist in the late maturation steps of the functional core of the 30S ribosomal subunit. Helps release RbfA from mature subunits. May play a role in the assembly of ribosomal proteins into the subunit. Circularly permuted GTPase that catalyzes slow GTP hydrolysis, GTPase activity is stimulated by the 30S ribosomal subunit.</text>
</comment>
<accession>C8RWP4</accession>
<evidence type="ECO:0000256" key="7">
    <source>
        <dbReference type="ARBA" id="ARBA00022833"/>
    </source>
</evidence>
<feature type="binding site" evidence="10">
    <location>
        <position position="288"/>
    </location>
    <ligand>
        <name>Zn(2+)</name>
        <dbReference type="ChEBI" id="CHEBI:29105"/>
    </ligand>
</feature>
<dbReference type="OrthoDB" id="9809485at2"/>
<name>C8RWP4_9RHOB</name>
<keyword evidence="4 10" id="KW-0699">rRNA-binding</keyword>
<evidence type="ECO:0000259" key="11">
    <source>
        <dbReference type="PROSITE" id="PS50936"/>
    </source>
</evidence>
<organism evidence="13 14">
    <name type="scientific">Rhodobacter ferrooxidans</name>
    <dbReference type="NCBI Taxonomy" id="371731"/>
    <lineage>
        <taxon>Bacteria</taxon>
        <taxon>Pseudomonadati</taxon>
        <taxon>Pseudomonadota</taxon>
        <taxon>Alphaproteobacteria</taxon>
        <taxon>Rhodobacterales</taxon>
        <taxon>Rhodobacter group</taxon>
        <taxon>Rhodobacter</taxon>
    </lineage>
</organism>
<proteinExistence type="inferred from homology"/>
<dbReference type="PANTHER" id="PTHR32120">
    <property type="entry name" value="SMALL RIBOSOMAL SUBUNIT BIOGENESIS GTPASE RSGA"/>
    <property type="match status" value="1"/>
</dbReference>
<dbReference type="STRING" id="371731.Rsw2DRAFT_0222"/>
<evidence type="ECO:0000256" key="8">
    <source>
        <dbReference type="ARBA" id="ARBA00022884"/>
    </source>
</evidence>
<dbReference type="NCBIfam" id="TIGR00157">
    <property type="entry name" value="ribosome small subunit-dependent GTPase A"/>
    <property type="match status" value="1"/>
</dbReference>
<dbReference type="GO" id="GO:0005525">
    <property type="term" value="F:GTP binding"/>
    <property type="evidence" value="ECO:0007669"/>
    <property type="project" value="UniProtKB-UniRule"/>
</dbReference>
<evidence type="ECO:0000256" key="6">
    <source>
        <dbReference type="ARBA" id="ARBA00022801"/>
    </source>
</evidence>
<dbReference type="AlphaFoldDB" id="C8RWP4"/>
<keyword evidence="3 10" id="KW-0479">Metal-binding</keyword>
<evidence type="ECO:0000256" key="9">
    <source>
        <dbReference type="ARBA" id="ARBA00023134"/>
    </source>
</evidence>
<evidence type="ECO:0000256" key="10">
    <source>
        <dbReference type="HAMAP-Rule" id="MF_01820"/>
    </source>
</evidence>
<protein>
    <recommendedName>
        <fullName evidence="10">Small ribosomal subunit biogenesis GTPase RsgA</fullName>
        <ecNumber evidence="10">3.6.1.-</ecNumber>
    </recommendedName>
</protein>
<evidence type="ECO:0000259" key="12">
    <source>
        <dbReference type="PROSITE" id="PS51721"/>
    </source>
</evidence>
<comment type="subcellular location">
    <subcellularLocation>
        <location evidence="10">Cytoplasm</location>
    </subcellularLocation>
</comment>
<comment type="caution">
    <text evidence="13">The sequence shown here is derived from an EMBL/GenBank/DDBJ whole genome shotgun (WGS) entry which is preliminary data.</text>
</comment>
<dbReference type="GO" id="GO:0019843">
    <property type="term" value="F:rRNA binding"/>
    <property type="evidence" value="ECO:0007669"/>
    <property type="project" value="UniProtKB-KW"/>
</dbReference>
<dbReference type="Pfam" id="PF03193">
    <property type="entry name" value="RsgA_GTPase"/>
    <property type="match status" value="1"/>
</dbReference>
<evidence type="ECO:0000256" key="2">
    <source>
        <dbReference type="ARBA" id="ARBA00022517"/>
    </source>
</evidence>
<dbReference type="PROSITE" id="PS50936">
    <property type="entry name" value="ENGC_GTPASE"/>
    <property type="match status" value="1"/>
</dbReference>
<evidence type="ECO:0000313" key="13">
    <source>
        <dbReference type="EMBL" id="EEW26987.1"/>
    </source>
</evidence>
<feature type="domain" description="CP-type G" evidence="12">
    <location>
        <begin position="97"/>
        <end position="252"/>
    </location>
</feature>
<dbReference type="SUPFAM" id="SSF52540">
    <property type="entry name" value="P-loop containing nucleoside triphosphate hydrolases"/>
    <property type="match status" value="1"/>
</dbReference>
<keyword evidence="7 10" id="KW-0862">Zinc</keyword>
<keyword evidence="6 10" id="KW-0378">Hydrolase</keyword>
<evidence type="ECO:0000256" key="1">
    <source>
        <dbReference type="ARBA" id="ARBA00022490"/>
    </source>
</evidence>
<dbReference type="CDD" id="cd01854">
    <property type="entry name" value="YjeQ_EngC"/>
    <property type="match status" value="1"/>
</dbReference>
<dbReference type="GO" id="GO:0003924">
    <property type="term" value="F:GTPase activity"/>
    <property type="evidence" value="ECO:0007669"/>
    <property type="project" value="UniProtKB-UniRule"/>
</dbReference>
<dbReference type="InterPro" id="IPR004881">
    <property type="entry name" value="Ribosome_biogen_GTPase_RsgA"/>
</dbReference>
<keyword evidence="8 10" id="KW-0694">RNA-binding</keyword>
<dbReference type="Proteomes" id="UP000010121">
    <property type="component" value="Unassembled WGS sequence"/>
</dbReference>
<dbReference type="PANTHER" id="PTHR32120:SF10">
    <property type="entry name" value="SMALL RIBOSOMAL SUBUNIT BIOGENESIS GTPASE RSGA"/>
    <property type="match status" value="1"/>
</dbReference>
<keyword evidence="14" id="KW-1185">Reference proteome</keyword>
<keyword evidence="9 10" id="KW-0342">GTP-binding</keyword>
<feature type="binding site" evidence="10">
    <location>
        <position position="275"/>
    </location>
    <ligand>
        <name>Zn(2+)</name>
        <dbReference type="ChEBI" id="CHEBI:29105"/>
    </ligand>
</feature>
<feature type="domain" description="EngC GTPase" evidence="11">
    <location>
        <begin position="103"/>
        <end position="250"/>
    </location>
</feature>
<dbReference type="Gene3D" id="1.10.40.50">
    <property type="entry name" value="Probable gtpase engc, domain 3"/>
    <property type="match status" value="1"/>
</dbReference>
<dbReference type="InterPro" id="IPR030378">
    <property type="entry name" value="G_CP_dom"/>
</dbReference>
<dbReference type="GO" id="GO:0005737">
    <property type="term" value="C:cytoplasm"/>
    <property type="evidence" value="ECO:0007669"/>
    <property type="project" value="UniProtKB-SubCell"/>
</dbReference>
<feature type="binding site" evidence="10">
    <location>
        <begin position="142"/>
        <end position="145"/>
    </location>
    <ligand>
        <name>GTP</name>
        <dbReference type="ChEBI" id="CHEBI:37565"/>
    </ligand>
</feature>
<dbReference type="PROSITE" id="PS51721">
    <property type="entry name" value="G_CP"/>
    <property type="match status" value="1"/>
</dbReference>
<dbReference type="InterPro" id="IPR010914">
    <property type="entry name" value="RsgA_GTPase_dom"/>
</dbReference>
<keyword evidence="5 10" id="KW-0547">Nucleotide-binding</keyword>
<dbReference type="GO" id="GO:0042274">
    <property type="term" value="P:ribosomal small subunit biogenesis"/>
    <property type="evidence" value="ECO:0007669"/>
    <property type="project" value="UniProtKB-UniRule"/>
</dbReference>
<dbReference type="eggNOG" id="COG1162">
    <property type="taxonomic scope" value="Bacteria"/>
</dbReference>
<keyword evidence="1 10" id="KW-0963">Cytoplasm</keyword>
<evidence type="ECO:0000256" key="5">
    <source>
        <dbReference type="ARBA" id="ARBA00022741"/>
    </source>
</evidence>
<comment type="similarity">
    <text evidence="10">Belongs to the TRAFAC class YlqF/YawG GTPase family. RsgA subfamily.</text>
</comment>
<gene>
    <name evidence="10" type="primary">rsgA</name>
    <name evidence="13" type="ORF">Rsw2DRAFT_0222</name>
</gene>
<reference evidence="13 14" key="1">
    <citation type="submission" date="2009-08" db="EMBL/GenBank/DDBJ databases">
        <title>The draft genome of Rhodobacter sp. SW2.</title>
        <authorList>
            <consortium name="US DOE Joint Genome Institute (JGI-PGF)"/>
            <person name="Lucas S."/>
            <person name="Copeland A."/>
            <person name="Lapidus A."/>
            <person name="Glavina del Rio T."/>
            <person name="Tice H."/>
            <person name="Bruce D."/>
            <person name="Goodwin L."/>
            <person name="Pitluck S."/>
            <person name="Larimer F."/>
            <person name="Land M.L."/>
            <person name="Hauser L."/>
            <person name="Emerson D."/>
        </authorList>
    </citation>
    <scope>NUCLEOTIDE SEQUENCE [LARGE SCALE GENOMIC DNA]</scope>
    <source>
        <strain evidence="13 14">SW2</strain>
    </source>
</reference>
<dbReference type="InterPro" id="IPR027417">
    <property type="entry name" value="P-loop_NTPase"/>
</dbReference>
<comment type="subunit">
    <text evidence="10">Monomer. Associates with 30S ribosomal subunit, binds 16S rRNA.</text>
</comment>
<evidence type="ECO:0000256" key="3">
    <source>
        <dbReference type="ARBA" id="ARBA00022723"/>
    </source>
</evidence>
<dbReference type="GO" id="GO:0046872">
    <property type="term" value="F:metal ion binding"/>
    <property type="evidence" value="ECO:0007669"/>
    <property type="project" value="UniProtKB-KW"/>
</dbReference>
<feature type="binding site" evidence="10">
    <location>
        <position position="282"/>
    </location>
    <ligand>
        <name>Zn(2+)</name>
        <dbReference type="ChEBI" id="CHEBI:29105"/>
    </ligand>
</feature>
<dbReference type="EC" id="3.6.1.-" evidence="10"/>
<comment type="cofactor">
    <cofactor evidence="10">
        <name>Zn(2+)</name>
        <dbReference type="ChEBI" id="CHEBI:29105"/>
    </cofactor>
    <text evidence="10">Binds 1 zinc ion per subunit.</text>
</comment>
<evidence type="ECO:0000313" key="14">
    <source>
        <dbReference type="Proteomes" id="UP000010121"/>
    </source>
</evidence>
<dbReference type="EMBL" id="ACYY01000001">
    <property type="protein sequence ID" value="EEW26987.1"/>
    <property type="molecule type" value="Genomic_DNA"/>
</dbReference>
<evidence type="ECO:0000256" key="4">
    <source>
        <dbReference type="ARBA" id="ARBA00022730"/>
    </source>
</evidence>
<sequence>MSDFPSLDDLGWSPHFASQITPDDALALPLRLSAVQRNRATGLGPAGPLVLEFPPGLNAGTVAVGDWVLGDPATNRILRVLKRRSLLERKVAGIEVRAQLIAANVDTLFIVTSCNADFNLARLERYVALALDSGTTPVIVLTKADLAADSDELVADAKAISPHIAAVLALNAKQAEALDVLRPWCGHGQTVAFVGSSGVGKSTLIGGLAGIDLATAGIREDDAKGRHTTTARALHLMPGGGLLIDMPGMRELALFDAAEGIAELFDDIEALAGTCRFRDCSHAAEPGCALQAAIAAGTLEAGRFGRWQKLQQEDARTNASLLEARRRDKAFGRMIKSVKKDLKRR</sequence>
<feature type="binding site" evidence="10">
    <location>
        <begin position="195"/>
        <end position="203"/>
    </location>
    <ligand>
        <name>GTP</name>
        <dbReference type="ChEBI" id="CHEBI:37565"/>
    </ligand>
</feature>
<keyword evidence="2 10" id="KW-0690">Ribosome biogenesis</keyword>
<dbReference type="Gene3D" id="3.40.50.300">
    <property type="entry name" value="P-loop containing nucleotide triphosphate hydrolases"/>
    <property type="match status" value="1"/>
</dbReference>